<feature type="region of interest" description="Disordered" evidence="1">
    <location>
        <begin position="1521"/>
        <end position="1601"/>
    </location>
</feature>
<gene>
    <name evidence="3" type="ORF">D9611_011520</name>
</gene>
<evidence type="ECO:0000313" key="3">
    <source>
        <dbReference type="EMBL" id="KAF5311415.1"/>
    </source>
</evidence>
<dbReference type="InterPro" id="IPR000719">
    <property type="entry name" value="Prot_kinase_dom"/>
</dbReference>
<feature type="compositionally biased region" description="Acidic residues" evidence="1">
    <location>
        <begin position="1580"/>
        <end position="1598"/>
    </location>
</feature>
<comment type="caution">
    <text evidence="3">The sequence shown here is derived from an EMBL/GenBank/DDBJ whole genome shotgun (WGS) entry which is preliminary data.</text>
</comment>
<dbReference type="Proteomes" id="UP000541558">
    <property type="component" value="Unassembled WGS sequence"/>
</dbReference>
<dbReference type="InterPro" id="IPR011990">
    <property type="entry name" value="TPR-like_helical_dom_sf"/>
</dbReference>
<dbReference type="Gene3D" id="1.10.510.10">
    <property type="entry name" value="Transferase(Phosphotransferase) domain 1"/>
    <property type="match status" value="1"/>
</dbReference>
<accession>A0A8H5AV07</accession>
<dbReference type="EMBL" id="JAACJK010000226">
    <property type="protein sequence ID" value="KAF5311415.1"/>
    <property type="molecule type" value="Genomic_DNA"/>
</dbReference>
<feature type="region of interest" description="Disordered" evidence="1">
    <location>
        <begin position="735"/>
        <end position="754"/>
    </location>
</feature>
<evidence type="ECO:0000256" key="1">
    <source>
        <dbReference type="SAM" id="MobiDB-lite"/>
    </source>
</evidence>
<sequence>MEKAVRLTPETQAALSVRLCNLGNLLRARFTHTGNIGDISEAISLQQKAVNRTPEGYAALPYRLNELGISLNARFECTGDLSDITAALSCLHKAVELTPEGHTDLPRRVMSLAGFLQSRFERFGDLAVLSESLSMMQNAVNLTPVDHPSLPSRLNNLGTSFQLRFERAGDLSDITAAISSHRRAIHLTPSGHTRIPTMLNNLGHLLMCRYSRNGDIADMNEAISSYQKAISVTPAGYAILPTILDNLGNGLHSRFERTGDVSDIAEAILAQQKAVSLSLESDESLPSRLSNLGVSLRARFMRTGAIIDVTEAISVQQKAADKTPDGHPALLLRLNNLGLSLQTRFERSSDPSDVADAISALRRAVNLAPDGYAGRPTLFNNLGLAYQRCFELSGDASDISEAISAHHTAIDLTPSGHTGLPISLNNLGQAYRSRFERTGNLPDANEAISAHRKAVEITPQGHATLPTWLSGLAASLHSRYSATKSEGDFKASITNFKLAATSKTGSPRVKLEAARHWAQYLYKHCNDPDHSAEILSAFDAAVQLVSVLAGLDQTVQRRYEQLQEVSDITLEAAAAACQLSREDMALEWLEQGRCLVWSQLTSLRTPLEELEIHDATLAKNVKAISQRLEDAGYPKPCGREWTCLSKRRYWRRMKLEHTWISRRSGRKSSRLTIMQHLPGEGFIVVLNVHGKRCDAIALSASFEKPLHIPLPDFSPETAKKLAVNLTSELQSHGLRVREGASDRAAGPRKSRRPQRPVSIALRDIWNNMMTTILDSLKIQRVHKSSEGSLALPRVWWCPTGPLSFLPLHAAGTFAEGKSECLLDYVVSSYTPTVSSLTSRVKNSCPVDNGISGLFLTSQPNASGAPPISGTTTEVEMVYNLAKKSDIRVSKLEGDDLTVEICLEQMQSFSNVHLACHASQHTQDPLKSRFLFHRGSLELGQIARLNLRNADIAFLSACQTSAGEVKLSDEVVHLAAGMLAAGYRRVVASIHSYPPGIPPNNLGTHTHTQPSRLDHLVVPPSVYHSPHLSPAMESFPEEPLSLSAADGFGYFPADINQTLSGGKYTIVRKLGWGPRSSTWLVQEEDDDWILYRAVQIFTAASSKEVESRLLPILERDIRYADPSTVPNFEANFRETSVHGEHLCLVMIPYGLPFSDVLRDAQSRRAGLPVHVVQFTTSEIVDVLDVLHDKKVRVMHAGVKLENLELAAGQDENSLQTHISENPPAKTQIIDGLPVVRSQRLANYMVKWNDPMRWVVDCWMLVLAGFGHAQGVPYTPEGGFDYSSAPETLLGNPTCGLSTDIWMLGCLVFQLLTGSPLLTSTGPPSERLGEIRDVLQDWIPGSWLGDVTVQALSNEDTATQSLEQRLKQNLTKDEASAAYRFLRKCLVIDPAGRTSNLDTDGALEKKWTPRFMLLGPPPINLPMAVAAKKKSKAGTLQAEISNIINAGLQEATGISTAAVKYKNYDVDVRLRYGFQLVGWPVARVKFKKPSAIGAISDLTIIHGALLAKDLRWEKISAADMKELANTAKRPERATRSDAGSKKGTQSKRKRSVGGANKENELPVKKRLKSLGKQLPKSRATIEDSDHDDDDENGSDDEEVGDCSTTICDTLHPIHCLPRSPGLRRGTPSSE</sequence>
<evidence type="ECO:0000313" key="4">
    <source>
        <dbReference type="Proteomes" id="UP000541558"/>
    </source>
</evidence>
<organism evidence="3 4">
    <name type="scientific">Ephemerocybe angulata</name>
    <dbReference type="NCBI Taxonomy" id="980116"/>
    <lineage>
        <taxon>Eukaryota</taxon>
        <taxon>Fungi</taxon>
        <taxon>Dikarya</taxon>
        <taxon>Basidiomycota</taxon>
        <taxon>Agaricomycotina</taxon>
        <taxon>Agaricomycetes</taxon>
        <taxon>Agaricomycetidae</taxon>
        <taxon>Agaricales</taxon>
        <taxon>Agaricineae</taxon>
        <taxon>Psathyrellaceae</taxon>
        <taxon>Ephemerocybe</taxon>
    </lineage>
</organism>
<dbReference type="PROSITE" id="PS50011">
    <property type="entry name" value="PROTEIN_KINASE_DOM"/>
    <property type="match status" value="1"/>
</dbReference>
<dbReference type="PANTHER" id="PTHR19959:SF119">
    <property type="entry name" value="FUNGAL LIPASE-LIKE DOMAIN-CONTAINING PROTEIN"/>
    <property type="match status" value="1"/>
</dbReference>
<feature type="compositionally biased region" description="Basic and acidic residues" evidence="1">
    <location>
        <begin position="1521"/>
        <end position="1538"/>
    </location>
</feature>
<dbReference type="Pfam" id="PF12770">
    <property type="entry name" value="CHAT"/>
    <property type="match status" value="1"/>
</dbReference>
<feature type="domain" description="Protein kinase" evidence="2">
    <location>
        <begin position="1063"/>
        <end position="1409"/>
    </location>
</feature>
<reference evidence="3 4" key="1">
    <citation type="journal article" date="2020" name="ISME J.">
        <title>Uncovering the hidden diversity of litter-decomposition mechanisms in mushroom-forming fungi.</title>
        <authorList>
            <person name="Floudas D."/>
            <person name="Bentzer J."/>
            <person name="Ahren D."/>
            <person name="Johansson T."/>
            <person name="Persson P."/>
            <person name="Tunlid A."/>
        </authorList>
    </citation>
    <scope>NUCLEOTIDE SEQUENCE [LARGE SCALE GENOMIC DNA]</scope>
    <source>
        <strain evidence="3 4">CBS 175.51</strain>
    </source>
</reference>
<dbReference type="SUPFAM" id="SSF48452">
    <property type="entry name" value="TPR-like"/>
    <property type="match status" value="1"/>
</dbReference>
<protein>
    <recommendedName>
        <fullName evidence="2">Protein kinase domain-containing protein</fullName>
    </recommendedName>
</protein>
<dbReference type="InterPro" id="IPR011009">
    <property type="entry name" value="Kinase-like_dom_sf"/>
</dbReference>
<proteinExistence type="predicted"/>
<dbReference type="InterPro" id="IPR024983">
    <property type="entry name" value="CHAT_dom"/>
</dbReference>
<dbReference type="Gene3D" id="1.25.40.10">
    <property type="entry name" value="Tetratricopeptide repeat domain"/>
    <property type="match status" value="2"/>
</dbReference>
<dbReference type="SMART" id="SM00220">
    <property type="entry name" value="S_TKc"/>
    <property type="match status" value="1"/>
</dbReference>
<keyword evidence="4" id="KW-1185">Reference proteome</keyword>
<dbReference type="GO" id="GO:0004672">
    <property type="term" value="F:protein kinase activity"/>
    <property type="evidence" value="ECO:0007669"/>
    <property type="project" value="InterPro"/>
</dbReference>
<dbReference type="GO" id="GO:0005524">
    <property type="term" value="F:ATP binding"/>
    <property type="evidence" value="ECO:0007669"/>
    <property type="project" value="InterPro"/>
</dbReference>
<dbReference type="PANTHER" id="PTHR19959">
    <property type="entry name" value="KINESIN LIGHT CHAIN"/>
    <property type="match status" value="1"/>
</dbReference>
<evidence type="ECO:0000259" key="2">
    <source>
        <dbReference type="PROSITE" id="PS50011"/>
    </source>
</evidence>
<name>A0A8H5AV07_9AGAR</name>
<dbReference type="Gene3D" id="3.30.200.20">
    <property type="entry name" value="Phosphorylase Kinase, domain 1"/>
    <property type="match status" value="1"/>
</dbReference>
<feature type="region of interest" description="Disordered" evidence="1">
    <location>
        <begin position="1609"/>
        <end position="1628"/>
    </location>
</feature>
<dbReference type="OrthoDB" id="9991317at2759"/>
<dbReference type="SUPFAM" id="SSF56112">
    <property type="entry name" value="Protein kinase-like (PK-like)"/>
    <property type="match status" value="1"/>
</dbReference>